<dbReference type="EMBL" id="FPBF01000005">
    <property type="protein sequence ID" value="SFU04803.1"/>
    <property type="molecule type" value="Genomic_DNA"/>
</dbReference>
<dbReference type="Gene3D" id="3.40.1260.10">
    <property type="entry name" value="DsrEFH-like"/>
    <property type="match status" value="1"/>
</dbReference>
<dbReference type="Pfam" id="PF02635">
    <property type="entry name" value="DsrE"/>
    <property type="match status" value="1"/>
</dbReference>
<dbReference type="InterPro" id="IPR027396">
    <property type="entry name" value="DsrEFH-like"/>
</dbReference>
<feature type="signal peptide" evidence="1">
    <location>
        <begin position="1"/>
        <end position="21"/>
    </location>
</feature>
<accession>A0A1I7CZH1</accession>
<evidence type="ECO:0000313" key="2">
    <source>
        <dbReference type="EMBL" id="SFU04803.1"/>
    </source>
</evidence>
<dbReference type="InterPro" id="IPR003787">
    <property type="entry name" value="Sulphur_relay_DsrE/F-like"/>
</dbReference>
<keyword evidence="1" id="KW-0732">Signal</keyword>
<name>A0A1I7CZH1_9BACT</name>
<dbReference type="SUPFAM" id="SSF75169">
    <property type="entry name" value="DsrEFH-like"/>
    <property type="match status" value="1"/>
</dbReference>
<sequence length="193" mass="21375">MKLFHISFFLIFSVSWSSSFAQESLPPHIKDNIIYPVLDFHPWVGVMPVANPAMAYDPSLDYKVALDLYGKVKDSTAIHPAILEVARTYNLTIANGVPAGKIQIAAVIHGGLVQAILSEEEYHQKYQTSNPNLVALKKLEEVGVKFYVCGQSLGFNNIEVEKITPIVKVAISAKTSFVTLDQRGYSYLNVSED</sequence>
<dbReference type="PANTHER" id="PTHR37691:SF1">
    <property type="entry name" value="BLR3518 PROTEIN"/>
    <property type="match status" value="1"/>
</dbReference>
<dbReference type="PANTHER" id="PTHR37691">
    <property type="entry name" value="BLR3518 PROTEIN"/>
    <property type="match status" value="1"/>
</dbReference>
<dbReference type="AlphaFoldDB" id="A0A1I7CZH1"/>
<dbReference type="RefSeq" id="WP_091696017.1">
    <property type="nucleotide sequence ID" value="NZ_FPBF01000005.1"/>
</dbReference>
<dbReference type="Proteomes" id="UP000199673">
    <property type="component" value="Unassembled WGS sequence"/>
</dbReference>
<keyword evidence="3" id="KW-1185">Reference proteome</keyword>
<proteinExistence type="predicted"/>
<reference evidence="3" key="1">
    <citation type="submission" date="2016-10" db="EMBL/GenBank/DDBJ databases">
        <authorList>
            <person name="Varghese N."/>
            <person name="Submissions S."/>
        </authorList>
    </citation>
    <scope>NUCLEOTIDE SEQUENCE [LARGE SCALE GENOMIC DNA]</scope>
    <source>
        <strain evidence="3">DSM 23445</strain>
    </source>
</reference>
<protein>
    <submittedName>
        <fullName evidence="2">Intracellular sulfur oxidation protein, DsrE/DsrF family</fullName>
    </submittedName>
</protein>
<evidence type="ECO:0000313" key="3">
    <source>
        <dbReference type="Proteomes" id="UP000199673"/>
    </source>
</evidence>
<organism evidence="2 3">
    <name type="scientific">Algoriphagus locisalis</name>
    <dbReference type="NCBI Taxonomy" id="305507"/>
    <lineage>
        <taxon>Bacteria</taxon>
        <taxon>Pseudomonadati</taxon>
        <taxon>Bacteroidota</taxon>
        <taxon>Cytophagia</taxon>
        <taxon>Cytophagales</taxon>
        <taxon>Cyclobacteriaceae</taxon>
        <taxon>Algoriphagus</taxon>
    </lineage>
</organism>
<dbReference type="STRING" id="305507.SAMN04489724_3605"/>
<evidence type="ECO:0000256" key="1">
    <source>
        <dbReference type="SAM" id="SignalP"/>
    </source>
</evidence>
<dbReference type="OrthoDB" id="7206705at2"/>
<feature type="chain" id="PRO_5011584722" evidence="1">
    <location>
        <begin position="22"/>
        <end position="193"/>
    </location>
</feature>
<gene>
    <name evidence="2" type="ORF">SAMN04489724_3605</name>
</gene>